<dbReference type="Proteomes" id="UP000244855">
    <property type="component" value="Unassembled WGS sequence"/>
</dbReference>
<protein>
    <submittedName>
        <fullName evidence="1">Uncharacterized protein</fullName>
    </submittedName>
</protein>
<proteinExistence type="predicted"/>
<name>A0A2V1DAK2_9PLEO</name>
<keyword evidence="2" id="KW-1185">Reference proteome</keyword>
<evidence type="ECO:0000313" key="1">
    <source>
        <dbReference type="EMBL" id="PVH95075.1"/>
    </source>
</evidence>
<dbReference type="EMBL" id="KZ805509">
    <property type="protein sequence ID" value="PVH95075.1"/>
    <property type="molecule type" value="Genomic_DNA"/>
</dbReference>
<gene>
    <name evidence="1" type="ORF">DM02DRAFT_168914</name>
</gene>
<accession>A0A2V1DAK2</accession>
<evidence type="ECO:0000313" key="2">
    <source>
        <dbReference type="Proteomes" id="UP000244855"/>
    </source>
</evidence>
<sequence length="162" mass="18374">MYLTLHVFISHTHTHTHLLANNNIKNPLLSKFLPQFTYTTHHTTLHISLTNRPTGWVGREGCAEQEINFTHPTLLLIPSHLTHSHTPHPPPPPPPPPPPSFFSSHFLSYLHYITLHYIALHVCMYVCKKVTTYICNIICNITLVMQPVCMYVCTVCGGVSVM</sequence>
<dbReference type="AlphaFoldDB" id="A0A2V1DAK2"/>
<organism evidence="1 2">
    <name type="scientific">Periconia macrospinosa</name>
    <dbReference type="NCBI Taxonomy" id="97972"/>
    <lineage>
        <taxon>Eukaryota</taxon>
        <taxon>Fungi</taxon>
        <taxon>Dikarya</taxon>
        <taxon>Ascomycota</taxon>
        <taxon>Pezizomycotina</taxon>
        <taxon>Dothideomycetes</taxon>
        <taxon>Pleosporomycetidae</taxon>
        <taxon>Pleosporales</taxon>
        <taxon>Massarineae</taxon>
        <taxon>Periconiaceae</taxon>
        <taxon>Periconia</taxon>
    </lineage>
</organism>
<reference evidence="1 2" key="1">
    <citation type="journal article" date="2018" name="Sci. Rep.">
        <title>Comparative genomics provides insights into the lifestyle and reveals functional heterogeneity of dark septate endophytic fungi.</title>
        <authorList>
            <person name="Knapp D.G."/>
            <person name="Nemeth J.B."/>
            <person name="Barry K."/>
            <person name="Hainaut M."/>
            <person name="Henrissat B."/>
            <person name="Johnson J."/>
            <person name="Kuo A."/>
            <person name="Lim J.H.P."/>
            <person name="Lipzen A."/>
            <person name="Nolan M."/>
            <person name="Ohm R.A."/>
            <person name="Tamas L."/>
            <person name="Grigoriev I.V."/>
            <person name="Spatafora J.W."/>
            <person name="Nagy L.G."/>
            <person name="Kovacs G.M."/>
        </authorList>
    </citation>
    <scope>NUCLEOTIDE SEQUENCE [LARGE SCALE GENOMIC DNA]</scope>
    <source>
        <strain evidence="1 2">DSE2036</strain>
    </source>
</reference>
<dbReference type="SUPFAM" id="SSF101447">
    <property type="entry name" value="Formin homology 2 domain (FH2 domain)"/>
    <property type="match status" value="1"/>
</dbReference>